<feature type="transmembrane region" description="Helical" evidence="6">
    <location>
        <begin position="20"/>
        <end position="37"/>
    </location>
</feature>
<dbReference type="Gene3D" id="3.40.1710.10">
    <property type="entry name" value="abc type-2 transporter like domain"/>
    <property type="match status" value="1"/>
</dbReference>
<comment type="caution">
    <text evidence="8">The sequence shown here is derived from an EMBL/GenBank/DDBJ whole genome shotgun (WGS) entry which is preliminary data.</text>
</comment>
<keyword evidence="2" id="KW-1003">Cell membrane</keyword>
<dbReference type="Pfam" id="PF12698">
    <property type="entry name" value="ABC2_membrane_3"/>
    <property type="match status" value="1"/>
</dbReference>
<feature type="transmembrane region" description="Helical" evidence="6">
    <location>
        <begin position="348"/>
        <end position="370"/>
    </location>
</feature>
<dbReference type="GO" id="GO:0005886">
    <property type="term" value="C:plasma membrane"/>
    <property type="evidence" value="ECO:0007669"/>
    <property type="project" value="UniProtKB-SubCell"/>
</dbReference>
<organism evidence="8 9">
    <name type="scientific">Ferrimonas sediminicola</name>
    <dbReference type="NCBI Taxonomy" id="2569538"/>
    <lineage>
        <taxon>Bacteria</taxon>
        <taxon>Pseudomonadati</taxon>
        <taxon>Pseudomonadota</taxon>
        <taxon>Gammaproteobacteria</taxon>
        <taxon>Alteromonadales</taxon>
        <taxon>Ferrimonadaceae</taxon>
        <taxon>Ferrimonas</taxon>
    </lineage>
</organism>
<evidence type="ECO:0000256" key="4">
    <source>
        <dbReference type="ARBA" id="ARBA00022989"/>
    </source>
</evidence>
<feature type="transmembrane region" description="Helical" evidence="6">
    <location>
        <begin position="317"/>
        <end position="336"/>
    </location>
</feature>
<keyword evidence="9" id="KW-1185">Reference proteome</keyword>
<dbReference type="InterPro" id="IPR013525">
    <property type="entry name" value="ABC2_TM"/>
</dbReference>
<name>A0A4U1BIB1_9GAMM</name>
<evidence type="ECO:0000256" key="1">
    <source>
        <dbReference type="ARBA" id="ARBA00004651"/>
    </source>
</evidence>
<reference evidence="8 9" key="1">
    <citation type="submission" date="2019-04" db="EMBL/GenBank/DDBJ databases">
        <authorList>
            <person name="Hwang J.C."/>
        </authorList>
    </citation>
    <scope>NUCLEOTIDE SEQUENCE [LARGE SCALE GENOMIC DNA]</scope>
    <source>
        <strain evidence="8 9">IMCC35001</strain>
    </source>
</reference>
<dbReference type="EMBL" id="SWCI01000001">
    <property type="protein sequence ID" value="TKB51226.1"/>
    <property type="molecule type" value="Genomic_DNA"/>
</dbReference>
<feature type="transmembrane region" description="Helical" evidence="6">
    <location>
        <begin position="291"/>
        <end position="310"/>
    </location>
</feature>
<keyword evidence="5 6" id="KW-0472">Membrane</keyword>
<gene>
    <name evidence="8" type="ORF">FCL40_01335</name>
</gene>
<proteinExistence type="predicted"/>
<evidence type="ECO:0000259" key="7">
    <source>
        <dbReference type="Pfam" id="PF12698"/>
    </source>
</evidence>
<feature type="domain" description="ABC-2 type transporter transmembrane" evidence="7">
    <location>
        <begin position="22"/>
        <end position="368"/>
    </location>
</feature>
<sequence length="384" mass="41618">MSWWQLFKLEWQGLLADKAAMLTAIGGILFYAVIYPLPYANHVALDQPVAVVDLDQSATSRRLMRIWMASPKVALTRVYPDQGAAESALTEGEIKGLIVIPAQFERRLYRGEQAPLAAAGDGSFLLPYSNLATAALQGAGYLGADIRLQRALASGGDVAVELRRLQPVQTLFQPTFNPGMSYSSYVLPGALVLILHQTLLMVAAMLGANNWNTRGAWPGYPTSAWLSARAAMLACLYLPSCVLYFDLILPWQSVVMAASFLTMVSVLTPFLLATALAGVAISTLFQRRAVPVQLMVLTGMPILFTSGFVWPTDSMSALLSGLFAWLPAQPAMIAMIKANQLNLGLPGMGFELSSLWIQVLAWGALAWLGLKRRQALGSRDPTDV</sequence>
<feature type="transmembrane region" description="Helical" evidence="6">
    <location>
        <begin position="260"/>
        <end position="285"/>
    </location>
</feature>
<dbReference type="RefSeq" id="WP_136850583.1">
    <property type="nucleotide sequence ID" value="NZ_SWCI01000001.1"/>
</dbReference>
<dbReference type="GO" id="GO:0140359">
    <property type="term" value="F:ABC-type transporter activity"/>
    <property type="evidence" value="ECO:0007669"/>
    <property type="project" value="InterPro"/>
</dbReference>
<evidence type="ECO:0000256" key="6">
    <source>
        <dbReference type="SAM" id="Phobius"/>
    </source>
</evidence>
<keyword evidence="3 6" id="KW-0812">Transmembrane</keyword>
<evidence type="ECO:0000256" key="3">
    <source>
        <dbReference type="ARBA" id="ARBA00022692"/>
    </source>
</evidence>
<evidence type="ECO:0000313" key="9">
    <source>
        <dbReference type="Proteomes" id="UP000305674"/>
    </source>
</evidence>
<keyword evidence="4 6" id="KW-1133">Transmembrane helix</keyword>
<comment type="subcellular location">
    <subcellularLocation>
        <location evidence="1">Cell membrane</location>
        <topology evidence="1">Multi-pass membrane protein</topology>
    </subcellularLocation>
</comment>
<dbReference type="Proteomes" id="UP000305674">
    <property type="component" value="Unassembled WGS sequence"/>
</dbReference>
<dbReference type="PANTHER" id="PTHR30294:SF46">
    <property type="entry name" value="ABC TRANSPORTER PERMEASE"/>
    <property type="match status" value="1"/>
</dbReference>
<evidence type="ECO:0000256" key="5">
    <source>
        <dbReference type="ARBA" id="ARBA00023136"/>
    </source>
</evidence>
<evidence type="ECO:0000256" key="2">
    <source>
        <dbReference type="ARBA" id="ARBA00022475"/>
    </source>
</evidence>
<dbReference type="InterPro" id="IPR051449">
    <property type="entry name" value="ABC-2_transporter_component"/>
</dbReference>
<dbReference type="PANTHER" id="PTHR30294">
    <property type="entry name" value="MEMBRANE COMPONENT OF ABC TRANSPORTER YHHJ-RELATED"/>
    <property type="match status" value="1"/>
</dbReference>
<accession>A0A4U1BIB1</accession>
<dbReference type="OrthoDB" id="9811522at2"/>
<evidence type="ECO:0000313" key="8">
    <source>
        <dbReference type="EMBL" id="TKB51226.1"/>
    </source>
</evidence>
<dbReference type="AlphaFoldDB" id="A0A4U1BIB1"/>
<feature type="transmembrane region" description="Helical" evidence="6">
    <location>
        <begin position="226"/>
        <end position="248"/>
    </location>
</feature>
<feature type="transmembrane region" description="Helical" evidence="6">
    <location>
        <begin position="185"/>
        <end position="206"/>
    </location>
</feature>
<protein>
    <submittedName>
        <fullName evidence="8">ABC transporter permease</fullName>
    </submittedName>
</protein>